<accession>A0AAV8UPY6</accession>
<dbReference type="InterPro" id="IPR052462">
    <property type="entry name" value="SLIRP/GR-RBP-like"/>
</dbReference>
<evidence type="ECO:0000256" key="3">
    <source>
        <dbReference type="SAM" id="MobiDB-lite"/>
    </source>
</evidence>
<evidence type="ECO:0000259" key="4">
    <source>
        <dbReference type="PROSITE" id="PS50102"/>
    </source>
</evidence>
<dbReference type="Proteomes" id="UP001157974">
    <property type="component" value="Unassembled WGS sequence"/>
</dbReference>
<feature type="compositionally biased region" description="Low complexity" evidence="3">
    <location>
        <begin position="326"/>
        <end position="340"/>
    </location>
</feature>
<dbReference type="InterPro" id="IPR012677">
    <property type="entry name" value="Nucleotide-bd_a/b_plait_sf"/>
</dbReference>
<dbReference type="SMART" id="SM00360">
    <property type="entry name" value="RRM"/>
    <property type="match status" value="3"/>
</dbReference>
<dbReference type="InterPro" id="IPR000504">
    <property type="entry name" value="RRM_dom"/>
</dbReference>
<dbReference type="PANTHER" id="PTHR48027">
    <property type="entry name" value="HETEROGENEOUS NUCLEAR RIBONUCLEOPROTEIN 87F-RELATED"/>
    <property type="match status" value="1"/>
</dbReference>
<sequence>MESFGEIVDLIVLRCKQSQKGKGCGFCTFASRESALKAIDELHGKHIFAEMKNPLQVKFAHAESSSQQQNTKLFVGQLPKSVDEGALSAAFEEHGTIVECQILRRGKDSRGCGFVRLDGRNEAEAAVEGLNGAFVFNGQNSPLNVRFAANSREKQQRRHAKRKEKGIRSQIANMPVMTPYQGSAPYSQEMAMTYPYIQMTAMDQMHNMQMLQYVGMRHLPPAMGMGSSVIPDSGRPRRGPPNSNLFIFNIPPDWNDQILAEVFMPFGKVLSSKVYVDIETRKSKGFGFVSYDSPQAAEFAIKTMNDYSLPGGKLLKVSLKHDTHGSSASSSHQSTEATATLGDGDAPSESNLHQ</sequence>
<keyword evidence="6" id="KW-1185">Reference proteome</keyword>
<dbReference type="GO" id="GO:0003723">
    <property type="term" value="F:RNA binding"/>
    <property type="evidence" value="ECO:0007669"/>
    <property type="project" value="UniProtKB-UniRule"/>
</dbReference>
<feature type="domain" description="RRM" evidence="4">
    <location>
        <begin position="71"/>
        <end position="150"/>
    </location>
</feature>
<proteinExistence type="predicted"/>
<dbReference type="InterPro" id="IPR035979">
    <property type="entry name" value="RBD_domain_sf"/>
</dbReference>
<dbReference type="EMBL" id="JAMWBK010000005">
    <property type="protein sequence ID" value="KAJ8904605.1"/>
    <property type="molecule type" value="Genomic_DNA"/>
</dbReference>
<comment type="caution">
    <text evidence="5">The sequence shown here is derived from an EMBL/GenBank/DDBJ whole genome shotgun (WGS) entry which is preliminary data.</text>
</comment>
<feature type="region of interest" description="Disordered" evidence="3">
    <location>
        <begin position="323"/>
        <end position="354"/>
    </location>
</feature>
<feature type="domain" description="RRM" evidence="4">
    <location>
        <begin position="243"/>
        <end position="322"/>
    </location>
</feature>
<protein>
    <recommendedName>
        <fullName evidence="4">RRM domain-containing protein</fullName>
    </recommendedName>
</protein>
<evidence type="ECO:0000256" key="2">
    <source>
        <dbReference type="PROSITE-ProRule" id="PRU00176"/>
    </source>
</evidence>
<dbReference type="AlphaFoldDB" id="A0AAV8UPY6"/>
<organism evidence="5 6">
    <name type="scientific">Rhodosorus marinus</name>
    <dbReference type="NCBI Taxonomy" id="101924"/>
    <lineage>
        <taxon>Eukaryota</taxon>
        <taxon>Rhodophyta</taxon>
        <taxon>Stylonematophyceae</taxon>
        <taxon>Stylonematales</taxon>
        <taxon>Stylonemataceae</taxon>
        <taxon>Rhodosorus</taxon>
    </lineage>
</organism>
<dbReference type="CDD" id="cd12362">
    <property type="entry name" value="RRM3_CELF1-6"/>
    <property type="match status" value="1"/>
</dbReference>
<dbReference type="SUPFAM" id="SSF54928">
    <property type="entry name" value="RNA-binding domain, RBD"/>
    <property type="match status" value="2"/>
</dbReference>
<keyword evidence="1 2" id="KW-0694">RNA-binding</keyword>
<evidence type="ECO:0000256" key="1">
    <source>
        <dbReference type="ARBA" id="ARBA00022884"/>
    </source>
</evidence>
<evidence type="ECO:0000313" key="5">
    <source>
        <dbReference type="EMBL" id="KAJ8904605.1"/>
    </source>
</evidence>
<feature type="domain" description="RRM" evidence="4">
    <location>
        <begin position="1"/>
        <end position="62"/>
    </location>
</feature>
<reference evidence="5 6" key="1">
    <citation type="journal article" date="2023" name="Nat. Commun.">
        <title>Origin of minicircular mitochondrial genomes in red algae.</title>
        <authorList>
            <person name="Lee Y."/>
            <person name="Cho C.H."/>
            <person name="Lee Y.M."/>
            <person name="Park S.I."/>
            <person name="Yang J.H."/>
            <person name="West J.A."/>
            <person name="Bhattacharya D."/>
            <person name="Yoon H.S."/>
        </authorList>
    </citation>
    <scope>NUCLEOTIDE SEQUENCE [LARGE SCALE GENOMIC DNA]</scope>
    <source>
        <strain evidence="5 6">CCMP1338</strain>
        <tissue evidence="5">Whole cell</tissue>
    </source>
</reference>
<evidence type="ECO:0000313" key="6">
    <source>
        <dbReference type="Proteomes" id="UP001157974"/>
    </source>
</evidence>
<name>A0AAV8UPY6_9RHOD</name>
<dbReference type="PROSITE" id="PS50102">
    <property type="entry name" value="RRM"/>
    <property type="match status" value="3"/>
</dbReference>
<dbReference type="Gene3D" id="3.30.70.330">
    <property type="match status" value="3"/>
</dbReference>
<gene>
    <name evidence="5" type="ORF">NDN08_001123</name>
</gene>
<dbReference type="Pfam" id="PF00076">
    <property type="entry name" value="RRM_1"/>
    <property type="match status" value="3"/>
</dbReference>